<keyword evidence="2" id="KW-1185">Reference proteome</keyword>
<reference evidence="1" key="1">
    <citation type="submission" date="2022-08" db="EMBL/GenBank/DDBJ databases">
        <authorList>
            <consortium name="DOE Joint Genome Institute"/>
            <person name="Min B."/>
            <person name="Riley R."/>
            <person name="Sierra-Patev S."/>
            <person name="Naranjo-Ortiz M."/>
            <person name="Looney B."/>
            <person name="Konkel Z."/>
            <person name="Slot J.C."/>
            <person name="Sakamoto Y."/>
            <person name="Steenwyk J.L."/>
            <person name="Rokas A."/>
            <person name="Carro J."/>
            <person name="Camarero S."/>
            <person name="Ferreira P."/>
            <person name="Molpeceres G."/>
            <person name="Ruiz-Duenas F.J."/>
            <person name="Serrano A."/>
            <person name="Henrissat B."/>
            <person name="Drula E."/>
            <person name="Hughes K.W."/>
            <person name="Mata J.L."/>
            <person name="Ishikawa N.K."/>
            <person name="Vargas-Isla R."/>
            <person name="Ushijima S."/>
            <person name="Smith C.A."/>
            <person name="Ahrendt S."/>
            <person name="Andreopoulos W."/>
            <person name="He G."/>
            <person name="Labutti K."/>
            <person name="Lipzen A."/>
            <person name="Ng V."/>
            <person name="Sandor L."/>
            <person name="Barry K."/>
            <person name="Martinez A.T."/>
            <person name="Xiao Y."/>
            <person name="Gibbons J.G."/>
            <person name="Terashima K."/>
            <person name="Hibbett D.S."/>
            <person name="Grigoriev I.V."/>
        </authorList>
    </citation>
    <scope>NUCLEOTIDE SEQUENCE</scope>
    <source>
        <strain evidence="1">TFB9207</strain>
    </source>
</reference>
<proteinExistence type="predicted"/>
<accession>A0AA38PBZ0</accession>
<dbReference type="EMBL" id="MU806105">
    <property type="protein sequence ID" value="KAJ3839875.1"/>
    <property type="molecule type" value="Genomic_DNA"/>
</dbReference>
<comment type="caution">
    <text evidence="1">The sequence shown here is derived from an EMBL/GenBank/DDBJ whole genome shotgun (WGS) entry which is preliminary data.</text>
</comment>
<sequence length="189" mass="22002">GMNLTDTELSAMRHYALKVETHMTDETFAKLRFACPNEDFHSWKETKAQARALSGFTHQIYDCCINSCVCFVGPHALEKQCPYCKESRFRSDGKTSRKHFTYLPIIPRLRAYYQSLPMIQKLEYRASFQPSPDGTMKDIMDGQHYQHLCQTNVVIDGNERPYTHFSDPRDIMFGLSTDGFAPWKRRKKT</sequence>
<evidence type="ECO:0000313" key="1">
    <source>
        <dbReference type="EMBL" id="KAJ3839875.1"/>
    </source>
</evidence>
<feature type="non-terminal residue" evidence="1">
    <location>
        <position position="1"/>
    </location>
</feature>
<name>A0AA38PBZ0_9AGAR</name>
<dbReference type="AlphaFoldDB" id="A0AA38PBZ0"/>
<feature type="non-terminal residue" evidence="1">
    <location>
        <position position="189"/>
    </location>
</feature>
<dbReference type="Proteomes" id="UP001163846">
    <property type="component" value="Unassembled WGS sequence"/>
</dbReference>
<organism evidence="1 2">
    <name type="scientific">Lentinula raphanica</name>
    <dbReference type="NCBI Taxonomy" id="153919"/>
    <lineage>
        <taxon>Eukaryota</taxon>
        <taxon>Fungi</taxon>
        <taxon>Dikarya</taxon>
        <taxon>Basidiomycota</taxon>
        <taxon>Agaricomycotina</taxon>
        <taxon>Agaricomycetes</taxon>
        <taxon>Agaricomycetidae</taxon>
        <taxon>Agaricales</taxon>
        <taxon>Marasmiineae</taxon>
        <taxon>Omphalotaceae</taxon>
        <taxon>Lentinula</taxon>
    </lineage>
</organism>
<gene>
    <name evidence="1" type="ORF">F5878DRAFT_504959</name>
</gene>
<evidence type="ECO:0000313" key="2">
    <source>
        <dbReference type="Proteomes" id="UP001163846"/>
    </source>
</evidence>
<protein>
    <submittedName>
        <fullName evidence="1">Uncharacterized protein</fullName>
    </submittedName>
</protein>